<dbReference type="Gene3D" id="1.20.1280.50">
    <property type="match status" value="1"/>
</dbReference>
<keyword evidence="3" id="KW-1185">Reference proteome</keyword>
<dbReference type="PANTHER" id="PTHR34223:SF51">
    <property type="entry name" value="OS06G0556300 PROTEIN"/>
    <property type="match status" value="1"/>
</dbReference>
<dbReference type="SMART" id="SM00256">
    <property type="entry name" value="FBOX"/>
    <property type="match status" value="1"/>
</dbReference>
<proteinExistence type="predicted"/>
<evidence type="ECO:0000313" key="3">
    <source>
        <dbReference type="Proteomes" id="UP001417504"/>
    </source>
</evidence>
<protein>
    <recommendedName>
        <fullName evidence="1">F-box domain-containing protein</fullName>
    </recommendedName>
</protein>
<organism evidence="2 3">
    <name type="scientific">Stephania japonica</name>
    <dbReference type="NCBI Taxonomy" id="461633"/>
    <lineage>
        <taxon>Eukaryota</taxon>
        <taxon>Viridiplantae</taxon>
        <taxon>Streptophyta</taxon>
        <taxon>Embryophyta</taxon>
        <taxon>Tracheophyta</taxon>
        <taxon>Spermatophyta</taxon>
        <taxon>Magnoliopsida</taxon>
        <taxon>Ranunculales</taxon>
        <taxon>Menispermaceae</taxon>
        <taxon>Menispermoideae</taxon>
        <taxon>Cissampelideae</taxon>
        <taxon>Stephania</taxon>
    </lineage>
</organism>
<dbReference type="CDD" id="cd22160">
    <property type="entry name" value="F-box_AtFBL13-like"/>
    <property type="match status" value="1"/>
</dbReference>
<dbReference type="InterPro" id="IPR001810">
    <property type="entry name" value="F-box_dom"/>
</dbReference>
<evidence type="ECO:0000313" key="2">
    <source>
        <dbReference type="EMBL" id="KAK9091395.1"/>
    </source>
</evidence>
<reference evidence="2 3" key="1">
    <citation type="submission" date="2024-01" db="EMBL/GenBank/DDBJ databases">
        <title>Genome assemblies of Stephania.</title>
        <authorList>
            <person name="Yang L."/>
        </authorList>
    </citation>
    <scope>NUCLEOTIDE SEQUENCE [LARGE SCALE GENOMIC DNA]</scope>
    <source>
        <strain evidence="2">QJT</strain>
        <tissue evidence="2">Leaf</tissue>
    </source>
</reference>
<dbReference type="SUPFAM" id="SSF81383">
    <property type="entry name" value="F-box domain"/>
    <property type="match status" value="1"/>
</dbReference>
<dbReference type="InterPro" id="IPR036047">
    <property type="entry name" value="F-box-like_dom_sf"/>
</dbReference>
<dbReference type="PANTHER" id="PTHR34223">
    <property type="entry name" value="OS11G0201299 PROTEIN"/>
    <property type="match status" value="1"/>
</dbReference>
<dbReference type="Proteomes" id="UP001417504">
    <property type="component" value="Unassembled WGS sequence"/>
</dbReference>
<gene>
    <name evidence="2" type="ORF">Sjap_024572</name>
</gene>
<sequence>MYIHITLSVFFCKHKSFEFNFERMPIFQGLLAMILPPKKPKCTSVDYYLPEELIEHIFSFLPPKDLIQTSLLSKKWRNFWISAPSTNLSFNVEDPCSLDFFLGFLHSRDAAASPTVLKSFRIQRTPFCESRLCNKLVASALNHHLHNLYISGYAIRPSILSSPSLSNLELQKVSLIVDGHQISELPITCPDLETLTMLDCDFLLDLRVLVIRTSKLRNLVVCHGTLKNVS</sequence>
<dbReference type="AlphaFoldDB" id="A0AAP0HQ94"/>
<comment type="caution">
    <text evidence="2">The sequence shown here is derived from an EMBL/GenBank/DDBJ whole genome shotgun (WGS) entry which is preliminary data.</text>
</comment>
<dbReference type="Pfam" id="PF00646">
    <property type="entry name" value="F-box"/>
    <property type="match status" value="1"/>
</dbReference>
<dbReference type="InterPro" id="IPR053781">
    <property type="entry name" value="F-box_AtFBL13-like"/>
</dbReference>
<feature type="domain" description="F-box" evidence="1">
    <location>
        <begin position="43"/>
        <end position="79"/>
    </location>
</feature>
<evidence type="ECO:0000259" key="1">
    <source>
        <dbReference type="PROSITE" id="PS50181"/>
    </source>
</evidence>
<accession>A0AAP0HQ94</accession>
<dbReference type="PROSITE" id="PS50181">
    <property type="entry name" value="FBOX"/>
    <property type="match status" value="1"/>
</dbReference>
<dbReference type="EMBL" id="JBBNAE010000010">
    <property type="protein sequence ID" value="KAK9091395.1"/>
    <property type="molecule type" value="Genomic_DNA"/>
</dbReference>
<dbReference type="InterPro" id="IPR053197">
    <property type="entry name" value="F-box_SCFL_complex_component"/>
</dbReference>
<name>A0AAP0HQ94_9MAGN</name>